<protein>
    <submittedName>
        <fullName evidence="2">Uncharacterized protein</fullName>
    </submittedName>
</protein>
<sequence>MPQAMEVEVDDDGEFLAVARYDNALVAHLLICLSCSKTCVPWPQQLPESLSPTWGRRKVRSGAPVALEGAKREKEVGGASPATPLSWSGTSGTSGSRSDDGWSTPLRSPKRRQQQQRPKRGGAHEDEERGWPPRPLSMQGSEVCHGGGEQVDAPPAKGTVPEWSRRGCHSGGDEGASPSKVGRVRATIETSCRGQGGANWMVVGRRGKKTTVLELRATKDSLLREQEQLQTQLGKQREIYGALLGKNMALKKLESSLPSLSVFKPHVAPLFWEASSEEPQQSASERQVPNYGVGNSYVDEGGREQPQCTSSSGASAQALTFRFDLNCIPDGDL</sequence>
<feature type="compositionally biased region" description="Basic and acidic residues" evidence="1">
    <location>
        <begin position="122"/>
        <end position="131"/>
    </location>
</feature>
<dbReference type="EMBL" id="NMUH01000365">
    <property type="protein sequence ID" value="MQL77759.1"/>
    <property type="molecule type" value="Genomic_DNA"/>
</dbReference>
<keyword evidence="3" id="KW-1185">Reference proteome</keyword>
<evidence type="ECO:0000313" key="2">
    <source>
        <dbReference type="EMBL" id="MQL77759.1"/>
    </source>
</evidence>
<feature type="compositionally biased region" description="Basic residues" evidence="1">
    <location>
        <begin position="108"/>
        <end position="121"/>
    </location>
</feature>
<proteinExistence type="predicted"/>
<comment type="caution">
    <text evidence="2">The sequence shown here is derived from an EMBL/GenBank/DDBJ whole genome shotgun (WGS) entry which is preliminary data.</text>
</comment>
<feature type="compositionally biased region" description="Low complexity" evidence="1">
    <location>
        <begin position="275"/>
        <end position="285"/>
    </location>
</feature>
<feature type="region of interest" description="Disordered" evidence="1">
    <location>
        <begin position="275"/>
        <end position="314"/>
    </location>
</feature>
<feature type="region of interest" description="Disordered" evidence="1">
    <location>
        <begin position="67"/>
        <end position="182"/>
    </location>
</feature>
<evidence type="ECO:0000313" key="3">
    <source>
        <dbReference type="Proteomes" id="UP000652761"/>
    </source>
</evidence>
<dbReference type="AlphaFoldDB" id="A0A843UC85"/>
<name>A0A843UC85_COLES</name>
<organism evidence="2 3">
    <name type="scientific">Colocasia esculenta</name>
    <name type="common">Wild taro</name>
    <name type="synonym">Arum esculentum</name>
    <dbReference type="NCBI Taxonomy" id="4460"/>
    <lineage>
        <taxon>Eukaryota</taxon>
        <taxon>Viridiplantae</taxon>
        <taxon>Streptophyta</taxon>
        <taxon>Embryophyta</taxon>
        <taxon>Tracheophyta</taxon>
        <taxon>Spermatophyta</taxon>
        <taxon>Magnoliopsida</taxon>
        <taxon>Liliopsida</taxon>
        <taxon>Araceae</taxon>
        <taxon>Aroideae</taxon>
        <taxon>Colocasieae</taxon>
        <taxon>Colocasia</taxon>
    </lineage>
</organism>
<evidence type="ECO:0000256" key="1">
    <source>
        <dbReference type="SAM" id="MobiDB-lite"/>
    </source>
</evidence>
<reference evidence="2" key="1">
    <citation type="submission" date="2017-07" db="EMBL/GenBank/DDBJ databases">
        <title>Taro Niue Genome Assembly and Annotation.</title>
        <authorList>
            <person name="Atibalentja N."/>
            <person name="Keating K."/>
            <person name="Fields C.J."/>
        </authorList>
    </citation>
    <scope>NUCLEOTIDE SEQUENCE</scope>
    <source>
        <strain evidence="2">Niue_2</strain>
        <tissue evidence="2">Leaf</tissue>
    </source>
</reference>
<feature type="compositionally biased region" description="Low complexity" evidence="1">
    <location>
        <begin position="86"/>
        <end position="104"/>
    </location>
</feature>
<dbReference type="PANTHER" id="PTHR35099:SF2">
    <property type="entry name" value="OS02G0182700 PROTEIN"/>
    <property type="match status" value="1"/>
</dbReference>
<gene>
    <name evidence="2" type="ORF">Taro_010171</name>
</gene>
<accession>A0A843UC85</accession>
<dbReference type="Proteomes" id="UP000652761">
    <property type="component" value="Unassembled WGS sequence"/>
</dbReference>
<dbReference type="PANTHER" id="PTHR35099">
    <property type="entry name" value="OS02G0182700 PROTEIN"/>
    <property type="match status" value="1"/>
</dbReference>